<evidence type="ECO:0000313" key="5">
    <source>
        <dbReference type="Proteomes" id="UP000663829"/>
    </source>
</evidence>
<gene>
    <name evidence="1" type="ORF">GPM918_LOCUS16544</name>
    <name evidence="2" type="ORF">OVA965_LOCUS26013</name>
    <name evidence="3" type="ORF">SRO942_LOCUS16544</name>
    <name evidence="4" type="ORF">TMI583_LOCUS26747</name>
</gene>
<keyword evidence="5" id="KW-1185">Reference proteome</keyword>
<evidence type="ECO:0000313" key="2">
    <source>
        <dbReference type="EMBL" id="CAF1245168.1"/>
    </source>
</evidence>
<dbReference type="AlphaFoldDB" id="A0A814KV71"/>
<reference evidence="1" key="1">
    <citation type="submission" date="2021-02" db="EMBL/GenBank/DDBJ databases">
        <authorList>
            <person name="Nowell W R."/>
        </authorList>
    </citation>
    <scope>NUCLEOTIDE SEQUENCE</scope>
</reference>
<dbReference type="EMBL" id="CAJOBA010037981">
    <property type="protein sequence ID" value="CAF4052689.1"/>
    <property type="molecule type" value="Genomic_DNA"/>
</dbReference>
<comment type="caution">
    <text evidence="1">The sequence shown here is derived from an EMBL/GenBank/DDBJ whole genome shotgun (WGS) entry which is preliminary data.</text>
</comment>
<evidence type="ECO:0000313" key="3">
    <source>
        <dbReference type="EMBL" id="CAF3825234.1"/>
    </source>
</evidence>
<dbReference type="EMBL" id="CAJOBC010004371">
    <property type="protein sequence ID" value="CAF3825234.1"/>
    <property type="molecule type" value="Genomic_DNA"/>
</dbReference>
<dbReference type="Proteomes" id="UP000681722">
    <property type="component" value="Unassembled WGS sequence"/>
</dbReference>
<proteinExistence type="predicted"/>
<evidence type="ECO:0000313" key="4">
    <source>
        <dbReference type="EMBL" id="CAF4052689.1"/>
    </source>
</evidence>
<protein>
    <submittedName>
        <fullName evidence="1">Uncharacterized protein</fullName>
    </submittedName>
</protein>
<dbReference type="Proteomes" id="UP000677228">
    <property type="component" value="Unassembled WGS sequence"/>
</dbReference>
<sequence length="181" mass="21578">MAPNVCITDGAALKEINYSYYIKTYNLDQKLEMYFSLCKLVLQARVYTEEHFTWLHLLKQRESSLVEEKSMFLDKYIEFSSAFAPFPIDVSSFIYIVQRIKCPLQKRMSNVTSTKKLLKLFDVLNTMNDLWETVDPSIINNDWIINYVFKSPTEMMEVSYNLYQNRKLIDKCQQFIDYLFM</sequence>
<dbReference type="Proteomes" id="UP000663829">
    <property type="component" value="Unassembled WGS sequence"/>
</dbReference>
<dbReference type="EMBL" id="CAJNOQ010004371">
    <property type="protein sequence ID" value="CAF1056262.1"/>
    <property type="molecule type" value="Genomic_DNA"/>
</dbReference>
<evidence type="ECO:0000313" key="1">
    <source>
        <dbReference type="EMBL" id="CAF1056262.1"/>
    </source>
</evidence>
<dbReference type="Proteomes" id="UP000682733">
    <property type="component" value="Unassembled WGS sequence"/>
</dbReference>
<dbReference type="EMBL" id="CAJNOK010016431">
    <property type="protein sequence ID" value="CAF1245168.1"/>
    <property type="molecule type" value="Genomic_DNA"/>
</dbReference>
<organism evidence="1 5">
    <name type="scientific">Didymodactylos carnosus</name>
    <dbReference type="NCBI Taxonomy" id="1234261"/>
    <lineage>
        <taxon>Eukaryota</taxon>
        <taxon>Metazoa</taxon>
        <taxon>Spiralia</taxon>
        <taxon>Gnathifera</taxon>
        <taxon>Rotifera</taxon>
        <taxon>Eurotatoria</taxon>
        <taxon>Bdelloidea</taxon>
        <taxon>Philodinida</taxon>
        <taxon>Philodinidae</taxon>
        <taxon>Didymodactylos</taxon>
    </lineage>
</organism>
<accession>A0A814KV71</accession>
<name>A0A814KV71_9BILA</name>